<comment type="caution">
    <text evidence="1">The sequence shown here is derived from an EMBL/GenBank/DDBJ whole genome shotgun (WGS) entry which is preliminary data.</text>
</comment>
<keyword evidence="2" id="KW-1185">Reference proteome</keyword>
<dbReference type="Proteomes" id="UP000824533">
    <property type="component" value="Linkage Group LG12"/>
</dbReference>
<reference evidence="1 2" key="1">
    <citation type="journal article" date="2021" name="Front. Genet.">
        <title>Chromosome-Level Genome Assembly Reveals Significant Gene Expansion in the Toll and IMD Signaling Pathways of Dendrolimus kikuchii.</title>
        <authorList>
            <person name="Zhou J."/>
            <person name="Wu P."/>
            <person name="Xiong Z."/>
            <person name="Liu N."/>
            <person name="Zhao N."/>
            <person name="Ji M."/>
            <person name="Qiu Y."/>
            <person name="Yang B."/>
        </authorList>
    </citation>
    <scope>NUCLEOTIDE SEQUENCE [LARGE SCALE GENOMIC DNA]</scope>
    <source>
        <strain evidence="1">Ann1</strain>
    </source>
</reference>
<organism evidence="1 2">
    <name type="scientific">Dendrolimus kikuchii</name>
    <dbReference type="NCBI Taxonomy" id="765133"/>
    <lineage>
        <taxon>Eukaryota</taxon>
        <taxon>Metazoa</taxon>
        <taxon>Ecdysozoa</taxon>
        <taxon>Arthropoda</taxon>
        <taxon>Hexapoda</taxon>
        <taxon>Insecta</taxon>
        <taxon>Pterygota</taxon>
        <taxon>Neoptera</taxon>
        <taxon>Endopterygota</taxon>
        <taxon>Lepidoptera</taxon>
        <taxon>Glossata</taxon>
        <taxon>Ditrysia</taxon>
        <taxon>Bombycoidea</taxon>
        <taxon>Lasiocampidae</taxon>
        <taxon>Dendrolimus</taxon>
    </lineage>
</organism>
<accession>A0ACC1CZL3</accession>
<protein>
    <submittedName>
        <fullName evidence="1">Uncharacterized protein</fullName>
    </submittedName>
</protein>
<gene>
    <name evidence="1" type="ORF">K1T71_007173</name>
</gene>
<proteinExistence type="predicted"/>
<evidence type="ECO:0000313" key="1">
    <source>
        <dbReference type="EMBL" id="KAJ0177164.1"/>
    </source>
</evidence>
<name>A0ACC1CZL3_9NEOP</name>
<sequence>MVFGDAWWAWAVQRAALLAWLLVGVLAPPRLEPCFGSPLCSCHDTHMSCIAVPLHRFPEWPLTELHHLDISMSYIAILPESALDGLKLQTLVLVDNKLHHIELHAFSSMAQTLASLDLSYNEFTEIPEQGLKDLKVLNWLNLQNNYIVRIGADIEWNHLAETLTSLSLSNNQITQLKSQSLSSLSRLLQLDLEGNHLHSISPDSLPPSLTLIKLSNNFIHELSCDLIFNLPRLQSVHLRHNLITLEVDVACPDNKTKKMEKLDLSNNKINDLNEIVLLRKVQIRQIILDFNDLVRIPKSVFANNRIERLSISYNKINSISRDLFLSLKNSLEHLEAEHNKLFQLPDSLTQVGRLRHLSLAYNQLEEAPPLPGRIQTLSLAGNFLTSVPSVLQTLEPGAIRYLDLSYNRISSLLPNEFLDWSTSLVTINLRGNRIAQIYKNVFPASMPVKEINLSFNDLYYVHPQSFSNVTGSLHVLESSSTLFSGHFPFEIEDGLENLSWLAFDNNDFHILKISDIAVFPNLKYLNLDYNRVINIGIERDYHNVSISLNNLRIAYNFLNSLHTETFTHMLELRNLDLSYNRINNLTKHSFTNLPNLRYLSVAENIIDSIESETFVNLTKLEILELQGNNVTYLSLNSFFNISSIDITFKLNISRNHIRYIDGETVFMCVSIFDGSFNELVEVPSNLFHAVKDTIRQIILSNNKINHISNEEFGHAIYLEILDLHQNNINIIKRKSFGDLISLQILDLSFNVISQLSVEQFFNLNKLRYLKLDHNNLKLFPRDVFKNTIIEHLDLSFNEISIFPVTALSQIGFTLRYLDLSHNRLEYLDSNIFRNTQFLLNLNVGHNLLTVLSDNTFSSLGGLRQLDLSSNSVKANFKELFHNLPNLRHLNLANIGLKSVPYLPLMNITTLNLTSNYINSFKETDVKRLVNLRQLDLSYNRITSLVPKMWLHLNNLNTLDISYNPIVRITPNSFKWLSNLSHLNLNGLKYLDIVDQDSFRPLTSLRSLYIQSWSTINHSTFRIANITSSLSSLYRLVIDWTDEVMDNQLHGIDARNIRFLEITGLNLQKISDNAFEPFADCQEIFIRITRTSLTKLPSAFMRHLGQIPQLGIDLSYNQLTTLNPAIFYPNFTSWSHVATKLLSGGLILTGNPLRCECELAWLGAWLRRWLQENEAGADLRRAVRSATCKDQLGRRVPLLQLRTDEAECHASALSSDAQPNYTDFVYVLVFAIWTLLIR</sequence>
<evidence type="ECO:0000313" key="2">
    <source>
        <dbReference type="Proteomes" id="UP000824533"/>
    </source>
</evidence>
<dbReference type="EMBL" id="CM034398">
    <property type="protein sequence ID" value="KAJ0177164.1"/>
    <property type="molecule type" value="Genomic_DNA"/>
</dbReference>